<feature type="compositionally biased region" description="Basic and acidic residues" evidence="1">
    <location>
        <begin position="266"/>
        <end position="289"/>
    </location>
</feature>
<protein>
    <submittedName>
        <fullName evidence="2">Uncharacterized protein</fullName>
    </submittedName>
</protein>
<evidence type="ECO:0000256" key="1">
    <source>
        <dbReference type="SAM" id="MobiDB-lite"/>
    </source>
</evidence>
<dbReference type="Proteomes" id="UP000325434">
    <property type="component" value="Unassembled WGS sequence"/>
</dbReference>
<feature type="compositionally biased region" description="Acidic residues" evidence="1">
    <location>
        <begin position="14"/>
        <end position="23"/>
    </location>
</feature>
<organism evidence="2">
    <name type="scientific">Aspergillus flavus</name>
    <dbReference type="NCBI Taxonomy" id="5059"/>
    <lineage>
        <taxon>Eukaryota</taxon>
        <taxon>Fungi</taxon>
        <taxon>Dikarya</taxon>
        <taxon>Ascomycota</taxon>
        <taxon>Pezizomycotina</taxon>
        <taxon>Eurotiomycetes</taxon>
        <taxon>Eurotiomycetidae</taxon>
        <taxon>Eurotiales</taxon>
        <taxon>Aspergillaceae</taxon>
        <taxon>Aspergillus</taxon>
        <taxon>Aspergillus subgen. Circumdati</taxon>
    </lineage>
</organism>
<sequence length="363" mass="41557">MSQTNDRPSLNPTVEEEDEEIDTEPPTTETTAPRNRISWPEICAQHESVLSSHIEMLNMVRDNVSNGDALQMVAGMIEKTNRLMTQFRVVKKQLVGKNFFFLSFVFSVQVRVQGFSCEEISCLFCVIIMIRYDANGCIIDFEYVLYFEESLLPLQQGNPVTETENFEKSSEKPTATANEYRTTSTSSSRDSSKRRRSSSKERRKRYRVETDSMDVESESIDTMPVGAVQYQKRKRLDMMMAGGDEDVRNVTPVALETEDISEEVQRRLEIKEEQRRKRSSKPEKRKRDSMASTGSTSSPGIAKPKKKTKTESSQDGNIDVPWDTGRKKKIMKPFDSEQGSDVGSFEEKRRTKRQKRNSGTPVF</sequence>
<feature type="region of interest" description="Disordered" evidence="1">
    <location>
        <begin position="266"/>
        <end position="363"/>
    </location>
</feature>
<feature type="compositionally biased region" description="Basic residues" evidence="1">
    <location>
        <begin position="192"/>
        <end position="206"/>
    </location>
</feature>
<proteinExistence type="predicted"/>
<dbReference type="EMBL" id="ML734552">
    <property type="protein sequence ID" value="KAB8253098.1"/>
    <property type="molecule type" value="Genomic_DNA"/>
</dbReference>
<feature type="region of interest" description="Disordered" evidence="1">
    <location>
        <begin position="162"/>
        <end position="220"/>
    </location>
</feature>
<name>A0A5N6HFV9_ASPFL</name>
<dbReference type="AlphaFoldDB" id="A0A5N6HFV9"/>
<feature type="compositionally biased region" description="Polar residues" evidence="1">
    <location>
        <begin position="1"/>
        <end position="11"/>
    </location>
</feature>
<feature type="region of interest" description="Disordered" evidence="1">
    <location>
        <begin position="1"/>
        <end position="37"/>
    </location>
</feature>
<reference evidence="2" key="1">
    <citation type="submission" date="2019-04" db="EMBL/GenBank/DDBJ databases">
        <title>Friends and foes A comparative genomics study of 23 Aspergillus species from section Flavi.</title>
        <authorList>
            <consortium name="DOE Joint Genome Institute"/>
            <person name="Kjaerbolling I."/>
            <person name="Vesth T."/>
            <person name="Frisvad J.C."/>
            <person name="Nybo J.L."/>
            <person name="Theobald S."/>
            <person name="Kildgaard S."/>
            <person name="Isbrandt T."/>
            <person name="Kuo A."/>
            <person name="Sato A."/>
            <person name="Lyhne E.K."/>
            <person name="Kogle M.E."/>
            <person name="Wiebenga A."/>
            <person name="Kun R.S."/>
            <person name="Lubbers R.J."/>
            <person name="Makela M.R."/>
            <person name="Barry K."/>
            <person name="Chovatia M."/>
            <person name="Clum A."/>
            <person name="Daum C."/>
            <person name="Haridas S."/>
            <person name="He G."/>
            <person name="LaButti K."/>
            <person name="Lipzen A."/>
            <person name="Mondo S."/>
            <person name="Riley R."/>
            <person name="Salamov A."/>
            <person name="Simmons B.A."/>
            <person name="Magnuson J.K."/>
            <person name="Henrissat B."/>
            <person name="Mortensen U.H."/>
            <person name="Larsen T.O."/>
            <person name="Devries R.P."/>
            <person name="Grigoriev I.V."/>
            <person name="Machida M."/>
            <person name="Baker S.E."/>
            <person name="Andersen M.R."/>
        </authorList>
    </citation>
    <scope>NUCLEOTIDE SEQUENCE [LARGE SCALE GENOMIC DNA]</scope>
    <source>
        <strain evidence="2">CBS 121.62</strain>
    </source>
</reference>
<dbReference type="VEuPathDB" id="FungiDB:F9C07_10368"/>
<accession>A0A5N6HFV9</accession>
<evidence type="ECO:0000313" key="2">
    <source>
        <dbReference type="EMBL" id="KAB8253098.1"/>
    </source>
</evidence>
<feature type="compositionally biased region" description="Polar residues" evidence="1">
    <location>
        <begin position="290"/>
        <end position="299"/>
    </location>
</feature>
<dbReference type="VEuPathDB" id="FungiDB:AFLA_011631"/>
<gene>
    <name evidence="2" type="ORF">BDV35DRAFT_334283</name>
</gene>